<dbReference type="Proteomes" id="UP001143364">
    <property type="component" value="Unassembled WGS sequence"/>
</dbReference>
<accession>A0A9W6N212</accession>
<sequence>MLAAGGAPSETPPTRSVPATDGDARAQRRKRRAAALAAAEAAAEGDYLSTSVQVARAIRPNASLSYFGFTLFLRPGADSSRLLVILSTKPGFALFRASFGHDVLFVSDARVPYYVQRSSRLATAISRIADRFGYEKISIMGGSKAGFGALLIGGLLAQLKPERIIRILAFQPRVYIWPYEPERSVPGYHRAHAYAAANPERKESMRRNGNAMFVAELPNTIVKMIYSEHNVGDRAQSQLLTGPNVSHLPVPTAIHNAIAILNYVGKSDDDVRRGIERMLASVTEDEQEMAGGIDAETLRQDIRNASHLPSLMQLIAESFSWELKPAPVWWPLAVNMRRAWREAQHWYYATRPEPTIRGARKPREDVAKS</sequence>
<gene>
    <name evidence="2" type="ORF">GCM10008171_00100</name>
</gene>
<evidence type="ECO:0000256" key="1">
    <source>
        <dbReference type="SAM" id="MobiDB-lite"/>
    </source>
</evidence>
<proteinExistence type="predicted"/>
<keyword evidence="3" id="KW-1185">Reference proteome</keyword>
<evidence type="ECO:0000313" key="3">
    <source>
        <dbReference type="Proteomes" id="UP001143364"/>
    </source>
</evidence>
<comment type="caution">
    <text evidence="2">The sequence shown here is derived from an EMBL/GenBank/DDBJ whole genome shotgun (WGS) entry which is preliminary data.</text>
</comment>
<organism evidence="2 3">
    <name type="scientific">Methylopila jiangsuensis</name>
    <dbReference type="NCBI Taxonomy" id="586230"/>
    <lineage>
        <taxon>Bacteria</taxon>
        <taxon>Pseudomonadati</taxon>
        <taxon>Pseudomonadota</taxon>
        <taxon>Alphaproteobacteria</taxon>
        <taxon>Hyphomicrobiales</taxon>
        <taxon>Methylopilaceae</taxon>
        <taxon>Methylopila</taxon>
    </lineage>
</organism>
<dbReference type="EMBL" id="BSFK01000002">
    <property type="protein sequence ID" value="GLK74758.1"/>
    <property type="molecule type" value="Genomic_DNA"/>
</dbReference>
<dbReference type="SUPFAM" id="SSF53474">
    <property type="entry name" value="alpha/beta-Hydrolases"/>
    <property type="match status" value="1"/>
</dbReference>
<name>A0A9W6N212_9HYPH</name>
<dbReference type="InterPro" id="IPR029058">
    <property type="entry name" value="AB_hydrolase_fold"/>
</dbReference>
<feature type="region of interest" description="Disordered" evidence="1">
    <location>
        <begin position="1"/>
        <end position="26"/>
    </location>
</feature>
<dbReference type="AlphaFoldDB" id="A0A9W6N212"/>
<reference evidence="2" key="2">
    <citation type="submission" date="2023-01" db="EMBL/GenBank/DDBJ databases">
        <authorList>
            <person name="Sun Q."/>
            <person name="Evtushenko L."/>
        </authorList>
    </citation>
    <scope>NUCLEOTIDE SEQUENCE</scope>
    <source>
        <strain evidence="2">VKM B-2555</strain>
    </source>
</reference>
<reference evidence="2" key="1">
    <citation type="journal article" date="2014" name="Int. J. Syst. Evol. Microbiol.">
        <title>Complete genome sequence of Corynebacterium casei LMG S-19264T (=DSM 44701T), isolated from a smear-ripened cheese.</title>
        <authorList>
            <consortium name="US DOE Joint Genome Institute (JGI-PGF)"/>
            <person name="Walter F."/>
            <person name="Albersmeier A."/>
            <person name="Kalinowski J."/>
            <person name="Ruckert C."/>
        </authorList>
    </citation>
    <scope>NUCLEOTIDE SEQUENCE</scope>
    <source>
        <strain evidence="2">VKM B-2555</strain>
    </source>
</reference>
<evidence type="ECO:0000313" key="2">
    <source>
        <dbReference type="EMBL" id="GLK74758.1"/>
    </source>
</evidence>
<protein>
    <submittedName>
        <fullName evidence="2">Uncharacterized protein</fullName>
    </submittedName>
</protein>